<evidence type="ECO:0000259" key="4">
    <source>
        <dbReference type="Pfam" id="PF00881"/>
    </source>
</evidence>
<gene>
    <name evidence="5" type="ORF">APO_0488</name>
</gene>
<dbReference type="SUPFAM" id="SSF55469">
    <property type="entry name" value="FMN-dependent nitroreductase-like"/>
    <property type="match status" value="1"/>
</dbReference>
<evidence type="ECO:0000256" key="3">
    <source>
        <dbReference type="SAM" id="MobiDB-lite"/>
    </source>
</evidence>
<dbReference type="InterPro" id="IPR000415">
    <property type="entry name" value="Nitroreductase-like"/>
</dbReference>
<dbReference type="InterPro" id="IPR029479">
    <property type="entry name" value="Nitroreductase"/>
</dbReference>
<evidence type="ECO:0000313" key="5">
    <source>
        <dbReference type="EMBL" id="EGE48642.1"/>
    </source>
</evidence>
<dbReference type="GO" id="GO:0016491">
    <property type="term" value="F:oxidoreductase activity"/>
    <property type="evidence" value="ECO:0007669"/>
    <property type="project" value="UniProtKB-KW"/>
</dbReference>
<dbReference type="Gene3D" id="3.40.109.10">
    <property type="entry name" value="NADH Oxidase"/>
    <property type="match status" value="1"/>
</dbReference>
<accession>F1YRF7</accession>
<dbReference type="AlphaFoldDB" id="F1YRF7"/>
<proteinExistence type="inferred from homology"/>
<protein>
    <submittedName>
        <fullName evidence="5">Nitroreductase</fullName>
    </submittedName>
</protein>
<name>F1YRF7_9PROT</name>
<dbReference type="CDD" id="cd02138">
    <property type="entry name" value="TdsD-like"/>
    <property type="match status" value="1"/>
</dbReference>
<evidence type="ECO:0000313" key="6">
    <source>
        <dbReference type="Proteomes" id="UP000018454"/>
    </source>
</evidence>
<sequence>MWAYSCTTCRITQANCGPEGSFINSETFLATGKIMTTAPDRAPNSSVLPAILNRWSPRAFQPEAISQEELLSLIDAGRWAPSAYNIQPWRFIYARRGTAEWERFLSWLIPFNQSWAENASAIIYVASQTITLSNRTGEPSPLPTHAFDTGAAAVLIQVQAAHNGWATHPISGFDHALAHAGLELPEEYELHAAIILGRQGKLETLPQDLQKREVPSGRNSLSTVSFEGRWNPSKETNMDE</sequence>
<comment type="caution">
    <text evidence="5">The sequence shown here is derived from an EMBL/GenBank/DDBJ whole genome shotgun (WGS) entry which is preliminary data.</text>
</comment>
<dbReference type="PANTHER" id="PTHR43673">
    <property type="entry name" value="NAD(P)H NITROREDUCTASE YDGI-RELATED"/>
    <property type="match status" value="1"/>
</dbReference>
<keyword evidence="2" id="KW-0560">Oxidoreductase</keyword>
<comment type="similarity">
    <text evidence="1">Belongs to the nitroreductase family.</text>
</comment>
<evidence type="ECO:0000256" key="1">
    <source>
        <dbReference type="ARBA" id="ARBA00007118"/>
    </source>
</evidence>
<feature type="region of interest" description="Disordered" evidence="3">
    <location>
        <begin position="211"/>
        <end position="240"/>
    </location>
</feature>
<feature type="domain" description="Nitroreductase" evidence="4">
    <location>
        <begin position="51"/>
        <end position="198"/>
    </location>
</feature>
<dbReference type="Proteomes" id="UP000018454">
    <property type="component" value="Unassembled WGS sequence"/>
</dbReference>
<evidence type="ECO:0000256" key="2">
    <source>
        <dbReference type="ARBA" id="ARBA00023002"/>
    </source>
</evidence>
<dbReference type="EMBL" id="AEUP01000010">
    <property type="protein sequence ID" value="EGE48642.1"/>
    <property type="molecule type" value="Genomic_DNA"/>
</dbReference>
<reference evidence="5 6" key="1">
    <citation type="journal article" date="2011" name="Science">
        <title>Drosophila microbiome modulates host developmental and metabolic homeostasis via insulin signaling.</title>
        <authorList>
            <person name="Shin S.C."/>
            <person name="Kim S.H."/>
            <person name="You H."/>
            <person name="Kim B."/>
            <person name="Kim A.C."/>
            <person name="Lee K.A."/>
            <person name="Yoon J.H."/>
            <person name="Ryu J.H."/>
            <person name="Lee W.J."/>
        </authorList>
    </citation>
    <scope>NUCLEOTIDE SEQUENCE [LARGE SCALE GENOMIC DNA]</scope>
    <source>
        <strain evidence="5 6">DM001</strain>
    </source>
</reference>
<organism evidence="5 6">
    <name type="scientific">Acetobacter pomorum DM001</name>
    <dbReference type="NCBI Taxonomy" id="945681"/>
    <lineage>
        <taxon>Bacteria</taxon>
        <taxon>Pseudomonadati</taxon>
        <taxon>Pseudomonadota</taxon>
        <taxon>Alphaproteobacteria</taxon>
        <taxon>Acetobacterales</taxon>
        <taxon>Acetobacteraceae</taxon>
        <taxon>Acetobacter</taxon>
    </lineage>
</organism>
<dbReference type="PANTHER" id="PTHR43673:SF10">
    <property type="entry name" value="NADH DEHYDROGENASE_NAD(P)H NITROREDUCTASE XCC3605-RELATED"/>
    <property type="match status" value="1"/>
</dbReference>
<dbReference type="Pfam" id="PF00881">
    <property type="entry name" value="Nitroreductase"/>
    <property type="match status" value="1"/>
</dbReference>